<dbReference type="OrthoDB" id="5803672at2759"/>
<name>A0A409YAF5_9AGAR</name>
<feature type="chain" id="PRO_5019172572" evidence="1">
    <location>
        <begin position="23"/>
        <end position="371"/>
    </location>
</feature>
<sequence>MAQLKSLLNLTFLAVVLRSGKAVTIPCTTTSTTVEALIDCLYDYTVPSNYYSCAAFATAQPQVSPDEVTGWTAAVTQLLNAGGTCSLPTGSTISGSYQVTDFFDTTSGRNYCVLSEIDAVTVGSKNYFTRGWGTFVTPRDVTLATMTLHHSAPHPIADTDTPHQAAAIFIGTDSRSLLVAGRHRAALSSTSVSPPNPPPCVIDSCVNTAYTQTDPVHDADEPFHLAMVSIRTWQNAQTGGCPGATCAYLQWHGKGSSTCSSDNVFLSSGLGSGGTCYNPTTLPINRIKAELNSVFPTGTHATPADDPACTLTATRNLFGRLVNGVAAGNVCTTAGSCVGTDFGQFVHLEQESAYRSSTNYNNWITAITNAF</sequence>
<keyword evidence="1" id="KW-0732">Signal</keyword>
<keyword evidence="3" id="KW-1185">Reference proteome</keyword>
<organism evidence="2 3">
    <name type="scientific">Panaeolus cyanescens</name>
    <dbReference type="NCBI Taxonomy" id="181874"/>
    <lineage>
        <taxon>Eukaryota</taxon>
        <taxon>Fungi</taxon>
        <taxon>Dikarya</taxon>
        <taxon>Basidiomycota</taxon>
        <taxon>Agaricomycotina</taxon>
        <taxon>Agaricomycetes</taxon>
        <taxon>Agaricomycetidae</taxon>
        <taxon>Agaricales</taxon>
        <taxon>Agaricineae</taxon>
        <taxon>Galeropsidaceae</taxon>
        <taxon>Panaeolus</taxon>
    </lineage>
</organism>
<dbReference type="EMBL" id="NHTK01001340">
    <property type="protein sequence ID" value="PPQ99978.1"/>
    <property type="molecule type" value="Genomic_DNA"/>
</dbReference>
<feature type="signal peptide" evidence="1">
    <location>
        <begin position="1"/>
        <end position="22"/>
    </location>
</feature>
<dbReference type="STRING" id="181874.A0A409YAF5"/>
<dbReference type="AlphaFoldDB" id="A0A409YAF5"/>
<evidence type="ECO:0000313" key="3">
    <source>
        <dbReference type="Proteomes" id="UP000284842"/>
    </source>
</evidence>
<dbReference type="Proteomes" id="UP000284842">
    <property type="component" value="Unassembled WGS sequence"/>
</dbReference>
<evidence type="ECO:0000256" key="1">
    <source>
        <dbReference type="SAM" id="SignalP"/>
    </source>
</evidence>
<protein>
    <submittedName>
        <fullName evidence="2">Uncharacterized protein</fullName>
    </submittedName>
</protein>
<evidence type="ECO:0000313" key="2">
    <source>
        <dbReference type="EMBL" id="PPQ99978.1"/>
    </source>
</evidence>
<comment type="caution">
    <text evidence="2">The sequence shown here is derived from an EMBL/GenBank/DDBJ whole genome shotgun (WGS) entry which is preliminary data.</text>
</comment>
<dbReference type="InParanoid" id="A0A409YAF5"/>
<proteinExistence type="predicted"/>
<gene>
    <name evidence="2" type="ORF">CVT24_009557</name>
</gene>
<accession>A0A409YAF5</accession>
<reference evidence="2 3" key="1">
    <citation type="journal article" date="2018" name="Evol. Lett.">
        <title>Horizontal gene cluster transfer increased hallucinogenic mushroom diversity.</title>
        <authorList>
            <person name="Reynolds H.T."/>
            <person name="Vijayakumar V."/>
            <person name="Gluck-Thaler E."/>
            <person name="Korotkin H.B."/>
            <person name="Matheny P.B."/>
            <person name="Slot J.C."/>
        </authorList>
    </citation>
    <scope>NUCLEOTIDE SEQUENCE [LARGE SCALE GENOMIC DNA]</scope>
    <source>
        <strain evidence="2 3">2629</strain>
    </source>
</reference>